<keyword evidence="7" id="KW-1185">Reference proteome</keyword>
<dbReference type="CDD" id="cd02909">
    <property type="entry name" value="cupin_pirin_N"/>
    <property type="match status" value="1"/>
</dbReference>
<dbReference type="GO" id="GO:0046872">
    <property type="term" value="F:metal ion binding"/>
    <property type="evidence" value="ECO:0007669"/>
    <property type="project" value="UniProtKB-KW"/>
</dbReference>
<feature type="binding site" evidence="2">
    <location>
        <position position="60"/>
    </location>
    <ligand>
        <name>Fe cation</name>
        <dbReference type="ChEBI" id="CHEBI:24875"/>
    </ligand>
</feature>
<evidence type="ECO:0000313" key="6">
    <source>
        <dbReference type="EMBL" id="NYE80764.1"/>
    </source>
</evidence>
<feature type="binding site" evidence="2">
    <location>
        <position position="58"/>
    </location>
    <ligand>
        <name>Fe cation</name>
        <dbReference type="ChEBI" id="CHEBI:24875"/>
    </ligand>
</feature>
<keyword evidence="2" id="KW-0408">Iron</keyword>
<name>A0A7Y9IR38_9BURK</name>
<dbReference type="PANTHER" id="PTHR13903">
    <property type="entry name" value="PIRIN-RELATED"/>
    <property type="match status" value="1"/>
</dbReference>
<evidence type="ECO:0000259" key="5">
    <source>
        <dbReference type="Pfam" id="PF05726"/>
    </source>
</evidence>
<protein>
    <recommendedName>
        <fullName evidence="8">Quercetin 2,3-dioxygenase</fullName>
    </recommendedName>
</protein>
<dbReference type="Pfam" id="PF02678">
    <property type="entry name" value="Pirin"/>
    <property type="match status" value="1"/>
</dbReference>
<dbReference type="PIRSF" id="PIRSF006232">
    <property type="entry name" value="Pirin"/>
    <property type="match status" value="1"/>
</dbReference>
<accession>A0A7Y9IR38</accession>
<evidence type="ECO:0000256" key="2">
    <source>
        <dbReference type="PIRSR" id="PIRSR006232-1"/>
    </source>
</evidence>
<evidence type="ECO:0000259" key="4">
    <source>
        <dbReference type="Pfam" id="PF02678"/>
    </source>
</evidence>
<keyword evidence="2" id="KW-0479">Metal-binding</keyword>
<evidence type="ECO:0000313" key="7">
    <source>
        <dbReference type="Proteomes" id="UP000542125"/>
    </source>
</evidence>
<comment type="caution">
    <text evidence="6">The sequence shown here is derived from an EMBL/GenBank/DDBJ whole genome shotgun (WGS) entry which is preliminary data.</text>
</comment>
<dbReference type="AlphaFoldDB" id="A0A7Y9IR38"/>
<dbReference type="PANTHER" id="PTHR13903:SF8">
    <property type="entry name" value="PIRIN"/>
    <property type="match status" value="1"/>
</dbReference>
<sequence>MPSSPQRLTAREADIGGGLKVHRLIPSRQRRLIGAWCFLDHAGPAVFETGGGMRVGPHPHIGLQTFTWMLEGEVLHRDSLGNEQVIRPGQVNLMTAGHGISHTEESLPDQERLHAAQLWIALPYDDRNVAPAFDHYPDLPQWTDQGATFTLLAGEMNGERAPARIYSDLLGVDLASTDRVTLTLPLRTDWEYGFLPLQGGIEIDADPFGPNELAFLAPGTDHVTVTLAPGSRILLVGGAPFGHEIVMWWNFVGHSKEEVADAQHAWEAESPRFGTVTGFDGPRLVAPPLAWR</sequence>
<feature type="domain" description="Pirin N-terminal" evidence="4">
    <location>
        <begin position="20"/>
        <end position="120"/>
    </location>
</feature>
<dbReference type="EMBL" id="JACBYR010000001">
    <property type="protein sequence ID" value="NYE80764.1"/>
    <property type="molecule type" value="Genomic_DNA"/>
</dbReference>
<feature type="binding site" evidence="2">
    <location>
        <position position="104"/>
    </location>
    <ligand>
        <name>Fe cation</name>
        <dbReference type="ChEBI" id="CHEBI:24875"/>
    </ligand>
</feature>
<dbReference type="InterPro" id="IPR014710">
    <property type="entry name" value="RmlC-like_jellyroll"/>
</dbReference>
<dbReference type="Proteomes" id="UP000542125">
    <property type="component" value="Unassembled WGS sequence"/>
</dbReference>
<dbReference type="InterPro" id="IPR012093">
    <property type="entry name" value="Pirin"/>
</dbReference>
<comment type="cofactor">
    <cofactor evidence="2">
        <name>Fe cation</name>
        <dbReference type="ChEBI" id="CHEBI:24875"/>
    </cofactor>
    <text evidence="2">Binds 1 Fe cation per subunit.</text>
</comment>
<feature type="domain" description="Pirin C-terminal" evidence="5">
    <location>
        <begin position="172"/>
        <end position="269"/>
    </location>
</feature>
<dbReference type="RefSeq" id="WP_179582190.1">
    <property type="nucleotide sequence ID" value="NZ_JACBYR010000001.1"/>
</dbReference>
<organism evidence="6 7">
    <name type="scientific">Pigmentiphaga litoralis</name>
    <dbReference type="NCBI Taxonomy" id="516702"/>
    <lineage>
        <taxon>Bacteria</taxon>
        <taxon>Pseudomonadati</taxon>
        <taxon>Pseudomonadota</taxon>
        <taxon>Betaproteobacteria</taxon>
        <taxon>Burkholderiales</taxon>
        <taxon>Alcaligenaceae</taxon>
        <taxon>Pigmentiphaga</taxon>
    </lineage>
</organism>
<dbReference type="InterPro" id="IPR003829">
    <property type="entry name" value="Pirin_N_dom"/>
</dbReference>
<feature type="binding site" evidence="2">
    <location>
        <position position="102"/>
    </location>
    <ligand>
        <name>Fe cation</name>
        <dbReference type="ChEBI" id="CHEBI:24875"/>
    </ligand>
</feature>
<evidence type="ECO:0000256" key="1">
    <source>
        <dbReference type="ARBA" id="ARBA00008416"/>
    </source>
</evidence>
<dbReference type="InterPro" id="IPR008778">
    <property type="entry name" value="Pirin_C_dom"/>
</dbReference>
<dbReference type="SUPFAM" id="SSF51182">
    <property type="entry name" value="RmlC-like cupins"/>
    <property type="match status" value="1"/>
</dbReference>
<evidence type="ECO:0000256" key="3">
    <source>
        <dbReference type="RuleBase" id="RU003457"/>
    </source>
</evidence>
<comment type="similarity">
    <text evidence="1 3">Belongs to the pirin family.</text>
</comment>
<dbReference type="Gene3D" id="2.60.120.10">
    <property type="entry name" value="Jelly Rolls"/>
    <property type="match status" value="2"/>
</dbReference>
<gene>
    <name evidence="6" type="ORF">FHW18_000035</name>
</gene>
<reference evidence="6 7" key="1">
    <citation type="submission" date="2020-07" db="EMBL/GenBank/DDBJ databases">
        <title>Genomic Encyclopedia of Type Strains, Phase IV (KMG-V): Genome sequencing to study the core and pangenomes of soil and plant-associated prokaryotes.</title>
        <authorList>
            <person name="Whitman W."/>
        </authorList>
    </citation>
    <scope>NUCLEOTIDE SEQUENCE [LARGE SCALE GENOMIC DNA]</scope>
    <source>
        <strain evidence="6 7">SAS40</strain>
    </source>
</reference>
<dbReference type="InterPro" id="IPR011051">
    <property type="entry name" value="RmlC_Cupin_sf"/>
</dbReference>
<dbReference type="Pfam" id="PF05726">
    <property type="entry name" value="Pirin_C"/>
    <property type="match status" value="1"/>
</dbReference>
<evidence type="ECO:0008006" key="8">
    <source>
        <dbReference type="Google" id="ProtNLM"/>
    </source>
</evidence>
<proteinExistence type="inferred from homology"/>